<dbReference type="Gene3D" id="3.10.290.10">
    <property type="entry name" value="RNA-binding S4 domain"/>
    <property type="match status" value="1"/>
</dbReference>
<sequence>MNSSSPPGGAVPEPPLWEQMATDARNAEGERLQKVLARAGFGSRRVCEDLIADGRVTVNGDEAVLGRRVNVEVDEICVDDAPVGILPGLVYYLLNKPEGIVTSALDTHGRETVLDFVPSEPRVFSVGRLDIDTTGLLILTNDGQLTQFLTHPSHGVEKEYIAEVECGQNGVSNGALRTLRDGVELEDGITAPAEVGQLEPGVLRIVIHEGRNRQVRRMCEEVGYPVIRLVRTRIGPLRDTRLAPGQWRELTVDEVRALSSAVDIDALDTM</sequence>
<dbReference type="Gene3D" id="3.30.70.1560">
    <property type="entry name" value="Alpha-L RNA-binding motif"/>
    <property type="match status" value="1"/>
</dbReference>
<feature type="domain" description="RNA-binding S4" evidence="4">
    <location>
        <begin position="30"/>
        <end position="94"/>
    </location>
</feature>
<dbReference type="InterPro" id="IPR036986">
    <property type="entry name" value="S4_RNA-bd_sf"/>
</dbReference>
<dbReference type="CDD" id="cd00165">
    <property type="entry name" value="S4"/>
    <property type="match status" value="1"/>
</dbReference>
<dbReference type="PROSITE" id="PS01149">
    <property type="entry name" value="PSI_RSU"/>
    <property type="match status" value="1"/>
</dbReference>
<evidence type="ECO:0000256" key="1">
    <source>
        <dbReference type="ARBA" id="ARBA00008348"/>
    </source>
</evidence>
<gene>
    <name evidence="5" type="ORF">UFOPK1808_01079</name>
</gene>
<comment type="similarity">
    <text evidence="1">Belongs to the pseudouridine synthase RsuA family.</text>
</comment>
<dbReference type="PANTHER" id="PTHR47683:SF2">
    <property type="entry name" value="RNA-BINDING S4 DOMAIN-CONTAINING PROTEIN"/>
    <property type="match status" value="1"/>
</dbReference>
<dbReference type="InterPro" id="IPR018496">
    <property type="entry name" value="PsdUridine_synth_RsuA/RluB_CS"/>
</dbReference>
<dbReference type="Gene3D" id="3.30.70.580">
    <property type="entry name" value="Pseudouridine synthase I, catalytic domain, N-terminal subdomain"/>
    <property type="match status" value="1"/>
</dbReference>
<dbReference type="Pfam" id="PF01479">
    <property type="entry name" value="S4"/>
    <property type="match status" value="1"/>
</dbReference>
<dbReference type="Pfam" id="PF00849">
    <property type="entry name" value="PseudoU_synth_2"/>
    <property type="match status" value="1"/>
</dbReference>
<evidence type="ECO:0000256" key="2">
    <source>
        <dbReference type="ARBA" id="ARBA00022884"/>
    </source>
</evidence>
<accession>A0A6J6GYL5</accession>
<dbReference type="SUPFAM" id="SSF55174">
    <property type="entry name" value="Alpha-L RNA-binding motif"/>
    <property type="match status" value="1"/>
</dbReference>
<dbReference type="FunFam" id="3.30.70.1560:FF:000001">
    <property type="entry name" value="Pseudouridine synthase"/>
    <property type="match status" value="1"/>
</dbReference>
<keyword evidence="3" id="KW-0413">Isomerase</keyword>
<dbReference type="SUPFAM" id="SSF55120">
    <property type="entry name" value="Pseudouridine synthase"/>
    <property type="match status" value="1"/>
</dbReference>
<dbReference type="InterPro" id="IPR000748">
    <property type="entry name" value="PsdUridine_synth_RsuA/RluB/E/F"/>
</dbReference>
<dbReference type="NCBIfam" id="TIGR00093">
    <property type="entry name" value="pseudouridine synthase"/>
    <property type="match status" value="1"/>
</dbReference>
<dbReference type="InterPro" id="IPR002942">
    <property type="entry name" value="S4_RNA-bd"/>
</dbReference>
<dbReference type="EMBL" id="CAEZUL010000135">
    <property type="protein sequence ID" value="CAB4606016.1"/>
    <property type="molecule type" value="Genomic_DNA"/>
</dbReference>
<dbReference type="PANTHER" id="PTHR47683">
    <property type="entry name" value="PSEUDOURIDINE SYNTHASE FAMILY PROTEIN-RELATED"/>
    <property type="match status" value="1"/>
</dbReference>
<dbReference type="InterPro" id="IPR020094">
    <property type="entry name" value="TruA/RsuA/RluB/E/F_N"/>
</dbReference>
<dbReference type="GO" id="GO:0009982">
    <property type="term" value="F:pseudouridine synthase activity"/>
    <property type="evidence" value="ECO:0007669"/>
    <property type="project" value="InterPro"/>
</dbReference>
<proteinExistence type="inferred from homology"/>
<organism evidence="5">
    <name type="scientific">freshwater metagenome</name>
    <dbReference type="NCBI Taxonomy" id="449393"/>
    <lineage>
        <taxon>unclassified sequences</taxon>
        <taxon>metagenomes</taxon>
        <taxon>ecological metagenomes</taxon>
    </lineage>
</organism>
<name>A0A6J6GYL5_9ZZZZ</name>
<dbReference type="GO" id="GO:0003723">
    <property type="term" value="F:RNA binding"/>
    <property type="evidence" value="ECO:0007669"/>
    <property type="project" value="UniProtKB-KW"/>
</dbReference>
<reference evidence="5" key="1">
    <citation type="submission" date="2020-05" db="EMBL/GenBank/DDBJ databases">
        <authorList>
            <person name="Chiriac C."/>
            <person name="Salcher M."/>
            <person name="Ghai R."/>
            <person name="Kavagutti S V."/>
        </authorList>
    </citation>
    <scope>NUCLEOTIDE SEQUENCE</scope>
</reference>
<evidence type="ECO:0000313" key="5">
    <source>
        <dbReference type="EMBL" id="CAB4606016.1"/>
    </source>
</evidence>
<dbReference type="GO" id="GO:0006364">
    <property type="term" value="P:rRNA processing"/>
    <property type="evidence" value="ECO:0007669"/>
    <property type="project" value="UniProtKB-ARBA"/>
</dbReference>
<keyword evidence="2" id="KW-0694">RNA-binding</keyword>
<evidence type="ECO:0000259" key="4">
    <source>
        <dbReference type="SMART" id="SM00363"/>
    </source>
</evidence>
<dbReference type="InterPro" id="IPR042092">
    <property type="entry name" value="PsdUridine_s_RsuA/RluB/E/F_cat"/>
</dbReference>
<dbReference type="GO" id="GO:0001522">
    <property type="term" value="P:pseudouridine synthesis"/>
    <property type="evidence" value="ECO:0007669"/>
    <property type="project" value="InterPro"/>
</dbReference>
<dbReference type="PROSITE" id="PS50889">
    <property type="entry name" value="S4"/>
    <property type="match status" value="1"/>
</dbReference>
<dbReference type="CDD" id="cd02870">
    <property type="entry name" value="PseudoU_synth_RsuA_like"/>
    <property type="match status" value="1"/>
</dbReference>
<dbReference type="SMART" id="SM00363">
    <property type="entry name" value="S4"/>
    <property type="match status" value="1"/>
</dbReference>
<dbReference type="FunFam" id="3.10.290.10:FF:000003">
    <property type="entry name" value="Pseudouridine synthase"/>
    <property type="match status" value="1"/>
</dbReference>
<dbReference type="InterPro" id="IPR006145">
    <property type="entry name" value="PsdUridine_synth_RsuA/RluA"/>
</dbReference>
<dbReference type="AlphaFoldDB" id="A0A6J6GYL5"/>
<dbReference type="InterPro" id="IPR020103">
    <property type="entry name" value="PsdUridine_synth_cat_dom_sf"/>
</dbReference>
<protein>
    <submittedName>
        <fullName evidence="5">Unannotated protein</fullName>
    </submittedName>
</protein>
<dbReference type="GO" id="GO:0005829">
    <property type="term" value="C:cytosol"/>
    <property type="evidence" value="ECO:0007669"/>
    <property type="project" value="UniProtKB-ARBA"/>
</dbReference>
<evidence type="ECO:0000256" key="3">
    <source>
        <dbReference type="ARBA" id="ARBA00023235"/>
    </source>
</evidence>
<dbReference type="InterPro" id="IPR050343">
    <property type="entry name" value="RsuA_PseudoU_synthase"/>
</dbReference>